<dbReference type="Gene3D" id="1.10.10.10">
    <property type="entry name" value="Winged helix-like DNA-binding domain superfamily/Winged helix DNA-binding domain"/>
    <property type="match status" value="1"/>
</dbReference>
<proteinExistence type="inferred from homology"/>
<evidence type="ECO:0000313" key="6">
    <source>
        <dbReference type="EMBL" id="GEK82274.1"/>
    </source>
</evidence>
<dbReference type="CDD" id="cd08423">
    <property type="entry name" value="PBP2_LTTR_like_6"/>
    <property type="match status" value="1"/>
</dbReference>
<evidence type="ECO:0000256" key="4">
    <source>
        <dbReference type="ARBA" id="ARBA00023163"/>
    </source>
</evidence>
<dbReference type="EMBL" id="BJUV01000004">
    <property type="protein sequence ID" value="GEK82274.1"/>
    <property type="molecule type" value="Genomic_DNA"/>
</dbReference>
<protein>
    <submittedName>
        <fullName evidence="7">DNA-binding transcriptional LysR family regulator</fullName>
    </submittedName>
    <submittedName>
        <fullName evidence="6">LysR family transcriptional regulator</fullName>
    </submittedName>
</protein>
<dbReference type="Proteomes" id="UP000522688">
    <property type="component" value="Unassembled WGS sequence"/>
</dbReference>
<evidence type="ECO:0000256" key="3">
    <source>
        <dbReference type="ARBA" id="ARBA00023125"/>
    </source>
</evidence>
<dbReference type="InterPro" id="IPR036390">
    <property type="entry name" value="WH_DNA-bd_sf"/>
</dbReference>
<comment type="similarity">
    <text evidence="1">Belongs to the LysR transcriptional regulatory family.</text>
</comment>
<dbReference type="GO" id="GO:0003677">
    <property type="term" value="F:DNA binding"/>
    <property type="evidence" value="ECO:0007669"/>
    <property type="project" value="UniProtKB-KW"/>
</dbReference>
<organism evidence="7 9">
    <name type="scientific">Frigoribacterium faeni</name>
    <dbReference type="NCBI Taxonomy" id="145483"/>
    <lineage>
        <taxon>Bacteria</taxon>
        <taxon>Bacillati</taxon>
        <taxon>Actinomycetota</taxon>
        <taxon>Actinomycetes</taxon>
        <taxon>Micrococcales</taxon>
        <taxon>Microbacteriaceae</taxon>
        <taxon>Frigoribacterium</taxon>
    </lineage>
</organism>
<evidence type="ECO:0000256" key="1">
    <source>
        <dbReference type="ARBA" id="ARBA00009437"/>
    </source>
</evidence>
<dbReference type="SUPFAM" id="SSF46785">
    <property type="entry name" value="Winged helix' DNA-binding domain"/>
    <property type="match status" value="1"/>
</dbReference>
<dbReference type="Gene3D" id="3.40.190.10">
    <property type="entry name" value="Periplasmic binding protein-like II"/>
    <property type="match status" value="2"/>
</dbReference>
<evidence type="ECO:0000256" key="2">
    <source>
        <dbReference type="ARBA" id="ARBA00023015"/>
    </source>
</evidence>
<keyword evidence="2" id="KW-0805">Transcription regulation</keyword>
<sequence length="316" mass="33176">MSDDLDLQTLRVVRALADAGTITAAAARLGYSQPAVSQHLRRAEARMGHPLVLRTGRGVRLTEAGMRLAEHAVHVQAALDAARQELDQLGGAASGRVRLTGFPSASSTIVPDVLSRLRRRHPGLQVAYVEAEPPEALALLRDGTADVALTFTHPGAGLAERVPEGLHEEPAYLDRTVLVVPDDHAFSEGSDFADLADARWIGGCPRCRGHLLASCAASGFAPDIVLETDNALAVLGLVAAGMGVALLPRLSLQAAAMPQGVRVVELPTSMGRRIGVVHRPGARRVPSVRAVTEAIRALDPRLHGLTALGGGPEDEG</sequence>
<dbReference type="AlphaFoldDB" id="A0A7W3PIA8"/>
<dbReference type="GO" id="GO:0003700">
    <property type="term" value="F:DNA-binding transcription factor activity"/>
    <property type="evidence" value="ECO:0007669"/>
    <property type="project" value="InterPro"/>
</dbReference>
<dbReference type="Proteomes" id="UP000321154">
    <property type="component" value="Unassembled WGS sequence"/>
</dbReference>
<dbReference type="OrthoDB" id="3673085at2"/>
<accession>A0A7W3PIA8</accession>
<dbReference type="PANTHER" id="PTHR30346">
    <property type="entry name" value="TRANSCRIPTIONAL DUAL REGULATOR HCAR-RELATED"/>
    <property type="match status" value="1"/>
</dbReference>
<dbReference type="Pfam" id="PF00126">
    <property type="entry name" value="HTH_1"/>
    <property type="match status" value="1"/>
</dbReference>
<name>A0A7W3PIA8_9MICO</name>
<gene>
    <name evidence="7" type="ORF">FB463_000935</name>
    <name evidence="6" type="ORF">FFA01_05830</name>
</gene>
<dbReference type="InterPro" id="IPR036388">
    <property type="entry name" value="WH-like_DNA-bd_sf"/>
</dbReference>
<dbReference type="RefSeq" id="WP_146852821.1">
    <property type="nucleotide sequence ID" value="NZ_BAAAHR010000002.1"/>
</dbReference>
<evidence type="ECO:0000313" key="9">
    <source>
        <dbReference type="Proteomes" id="UP000522688"/>
    </source>
</evidence>
<keyword evidence="3 7" id="KW-0238">DNA-binding</keyword>
<keyword evidence="8" id="KW-1185">Reference proteome</keyword>
<keyword evidence="4" id="KW-0804">Transcription</keyword>
<reference evidence="7 9" key="2">
    <citation type="submission" date="2020-07" db="EMBL/GenBank/DDBJ databases">
        <title>Sequencing the genomes of 1000 actinobacteria strains.</title>
        <authorList>
            <person name="Klenk H.-P."/>
        </authorList>
    </citation>
    <scope>NUCLEOTIDE SEQUENCE [LARGE SCALE GENOMIC DNA]</scope>
    <source>
        <strain evidence="7 9">DSM 10309</strain>
    </source>
</reference>
<evidence type="ECO:0000313" key="7">
    <source>
        <dbReference type="EMBL" id="MBA8812711.1"/>
    </source>
</evidence>
<dbReference type="EMBL" id="JACGWW010000001">
    <property type="protein sequence ID" value="MBA8812711.1"/>
    <property type="molecule type" value="Genomic_DNA"/>
</dbReference>
<dbReference type="InterPro" id="IPR000847">
    <property type="entry name" value="LysR_HTH_N"/>
</dbReference>
<evidence type="ECO:0000259" key="5">
    <source>
        <dbReference type="PROSITE" id="PS50931"/>
    </source>
</evidence>
<dbReference type="SUPFAM" id="SSF53850">
    <property type="entry name" value="Periplasmic binding protein-like II"/>
    <property type="match status" value="1"/>
</dbReference>
<dbReference type="InterPro" id="IPR005119">
    <property type="entry name" value="LysR_subst-bd"/>
</dbReference>
<comment type="caution">
    <text evidence="7">The sequence shown here is derived from an EMBL/GenBank/DDBJ whole genome shotgun (WGS) entry which is preliminary data.</text>
</comment>
<evidence type="ECO:0000313" key="8">
    <source>
        <dbReference type="Proteomes" id="UP000321154"/>
    </source>
</evidence>
<dbReference type="PANTHER" id="PTHR30346:SF29">
    <property type="entry name" value="LYSR SUBSTRATE-BINDING"/>
    <property type="match status" value="1"/>
</dbReference>
<reference evidence="6 8" key="1">
    <citation type="submission" date="2019-07" db="EMBL/GenBank/DDBJ databases">
        <title>Whole genome shotgun sequence of Frigoribacterium faeni NBRC 103066.</title>
        <authorList>
            <person name="Hosoyama A."/>
            <person name="Uohara A."/>
            <person name="Ohji S."/>
            <person name="Ichikawa N."/>
        </authorList>
    </citation>
    <scope>NUCLEOTIDE SEQUENCE [LARGE SCALE GENOMIC DNA]</scope>
    <source>
        <strain evidence="6 8">NBRC 103066</strain>
    </source>
</reference>
<dbReference type="Pfam" id="PF03466">
    <property type="entry name" value="LysR_substrate"/>
    <property type="match status" value="1"/>
</dbReference>
<dbReference type="GO" id="GO:0032993">
    <property type="term" value="C:protein-DNA complex"/>
    <property type="evidence" value="ECO:0007669"/>
    <property type="project" value="TreeGrafter"/>
</dbReference>
<dbReference type="PROSITE" id="PS50931">
    <property type="entry name" value="HTH_LYSR"/>
    <property type="match status" value="1"/>
</dbReference>
<feature type="domain" description="HTH lysR-type" evidence="5">
    <location>
        <begin position="5"/>
        <end position="62"/>
    </location>
</feature>